<dbReference type="Gene3D" id="2.60.120.1440">
    <property type="match status" value="1"/>
</dbReference>
<organism evidence="2 3">
    <name type="scientific">Roseibium porphyridii</name>
    <dbReference type="NCBI Taxonomy" id="2866279"/>
    <lineage>
        <taxon>Bacteria</taxon>
        <taxon>Pseudomonadati</taxon>
        <taxon>Pseudomonadota</taxon>
        <taxon>Alphaproteobacteria</taxon>
        <taxon>Hyphomicrobiales</taxon>
        <taxon>Stappiaceae</taxon>
        <taxon>Roseibium</taxon>
    </lineage>
</organism>
<proteinExistence type="predicted"/>
<accession>A0ABY8F279</accession>
<dbReference type="PANTHER" id="PTHR38731">
    <property type="entry name" value="LIPL45-RELATED LIPOPROTEIN-RELATED"/>
    <property type="match status" value="1"/>
</dbReference>
<keyword evidence="3" id="KW-1185">Reference proteome</keyword>
<feature type="domain" description="FecR protein" evidence="1">
    <location>
        <begin position="6"/>
        <end position="91"/>
    </location>
</feature>
<dbReference type="Proteomes" id="UP001209803">
    <property type="component" value="Chromosome"/>
</dbReference>
<dbReference type="Pfam" id="PF04773">
    <property type="entry name" value="FecR"/>
    <property type="match status" value="1"/>
</dbReference>
<gene>
    <name evidence="2" type="ORF">K1718_26120</name>
</gene>
<protein>
    <submittedName>
        <fullName evidence="2">FecR family protein</fullName>
    </submittedName>
</protein>
<dbReference type="RefSeq" id="WP_265680298.1">
    <property type="nucleotide sequence ID" value="NZ_CP120863.1"/>
</dbReference>
<reference evidence="2 3" key="1">
    <citation type="submission" date="2023-03" db="EMBL/GenBank/DDBJ databases">
        <title>Roseibium porphyridii sp. nov. and Roseibium rhodosorbium sp. nov. isolated from marine algae, Porphyridium cruentum and Rhodosorus marinus, respectively.</title>
        <authorList>
            <person name="Lee M.W."/>
            <person name="Choi B.J."/>
            <person name="Lee J.K."/>
            <person name="Choi D.G."/>
            <person name="Baek J.H."/>
            <person name="Bayburt H."/>
            <person name="Kim J.M."/>
            <person name="Han D.M."/>
            <person name="Kim K.H."/>
            <person name="Jeon C.O."/>
        </authorList>
    </citation>
    <scope>NUCLEOTIDE SEQUENCE [LARGE SCALE GENOMIC DNA]</scope>
    <source>
        <strain evidence="2 3">KMA01</strain>
    </source>
</reference>
<dbReference type="InterPro" id="IPR006860">
    <property type="entry name" value="FecR"/>
</dbReference>
<evidence type="ECO:0000259" key="1">
    <source>
        <dbReference type="Pfam" id="PF04773"/>
    </source>
</evidence>
<dbReference type="EMBL" id="CP120863">
    <property type="protein sequence ID" value="WFE89588.1"/>
    <property type="molecule type" value="Genomic_DNA"/>
</dbReference>
<name>A0ABY8F279_9HYPH</name>
<sequence>MADPARVVYQCQGGVVLEAEAAAALGVIKSDPDQRPSEVEVDSDAVLIEVAPAGGPFQIRTPHAIAAVRGTVYVVDVTAEGTSVFVSEGEVAVFREAGGDEVTLTAGDGVDVRNGEPLVVRQWPERRVRALLNRFGR</sequence>
<evidence type="ECO:0000313" key="3">
    <source>
        <dbReference type="Proteomes" id="UP001209803"/>
    </source>
</evidence>
<evidence type="ECO:0000313" key="2">
    <source>
        <dbReference type="EMBL" id="WFE89588.1"/>
    </source>
</evidence>